<accession>A0A2M4DDB5</accession>
<evidence type="ECO:0000256" key="1">
    <source>
        <dbReference type="SAM" id="SignalP"/>
    </source>
</evidence>
<protein>
    <submittedName>
        <fullName evidence="2">Putative secreted protein</fullName>
    </submittedName>
</protein>
<name>A0A2M4DDB5_ANODA</name>
<feature type="chain" id="PRO_5014986328" evidence="1">
    <location>
        <begin position="28"/>
        <end position="72"/>
    </location>
</feature>
<keyword evidence="1" id="KW-0732">Signal</keyword>
<sequence length="72" mass="7975">MLLFILFAPLTGVLVIVVVLDRHVAAAANVRKVHFRLSWLKQFATGSGCGNGSFSFQCFHRLEATVFHATTR</sequence>
<proteinExistence type="predicted"/>
<reference evidence="2" key="1">
    <citation type="submission" date="2018-01" db="EMBL/GenBank/DDBJ databases">
        <title>An insight into the sialome of Amazonian anophelines.</title>
        <authorList>
            <person name="Ribeiro J.M."/>
            <person name="Scarpassa V."/>
            <person name="Calvo E."/>
        </authorList>
    </citation>
    <scope>NUCLEOTIDE SEQUENCE</scope>
</reference>
<organism evidence="2">
    <name type="scientific">Anopheles darlingi</name>
    <name type="common">Mosquito</name>
    <dbReference type="NCBI Taxonomy" id="43151"/>
    <lineage>
        <taxon>Eukaryota</taxon>
        <taxon>Metazoa</taxon>
        <taxon>Ecdysozoa</taxon>
        <taxon>Arthropoda</taxon>
        <taxon>Hexapoda</taxon>
        <taxon>Insecta</taxon>
        <taxon>Pterygota</taxon>
        <taxon>Neoptera</taxon>
        <taxon>Endopterygota</taxon>
        <taxon>Diptera</taxon>
        <taxon>Nematocera</taxon>
        <taxon>Culicoidea</taxon>
        <taxon>Culicidae</taxon>
        <taxon>Anophelinae</taxon>
        <taxon>Anopheles</taxon>
    </lineage>
</organism>
<feature type="signal peptide" evidence="1">
    <location>
        <begin position="1"/>
        <end position="27"/>
    </location>
</feature>
<dbReference type="EMBL" id="GGFL01011347">
    <property type="protein sequence ID" value="MBW75525.1"/>
    <property type="molecule type" value="Transcribed_RNA"/>
</dbReference>
<evidence type="ECO:0000313" key="2">
    <source>
        <dbReference type="EMBL" id="MBW75525.1"/>
    </source>
</evidence>
<dbReference type="AlphaFoldDB" id="A0A2M4DDB5"/>